<dbReference type="SMART" id="SM00382">
    <property type="entry name" value="AAA"/>
    <property type="match status" value="1"/>
</dbReference>
<dbReference type="Pfam" id="PF08402">
    <property type="entry name" value="TOBE_2"/>
    <property type="match status" value="1"/>
</dbReference>
<dbReference type="Gene3D" id="3.40.50.300">
    <property type="entry name" value="P-loop containing nucleotide triphosphate hydrolases"/>
    <property type="match status" value="1"/>
</dbReference>
<evidence type="ECO:0000259" key="4">
    <source>
        <dbReference type="PROSITE" id="PS50893"/>
    </source>
</evidence>
<dbReference type="PANTHER" id="PTHR42781:SF4">
    <property type="entry name" value="SPERMIDINE_PUTRESCINE IMPORT ATP-BINDING PROTEIN POTA"/>
    <property type="match status" value="1"/>
</dbReference>
<evidence type="ECO:0000313" key="6">
    <source>
        <dbReference type="Proteomes" id="UP000254978"/>
    </source>
</evidence>
<keyword evidence="5" id="KW-0378">Hydrolase</keyword>
<dbReference type="SUPFAM" id="SSF50331">
    <property type="entry name" value="MOP-like"/>
    <property type="match status" value="1"/>
</dbReference>
<dbReference type="InterPro" id="IPR050093">
    <property type="entry name" value="ABC_SmlMolc_Importer"/>
</dbReference>
<dbReference type="InterPro" id="IPR003439">
    <property type="entry name" value="ABC_transporter-like_ATP-bd"/>
</dbReference>
<gene>
    <name evidence="5" type="primary">potA_5</name>
    <name evidence="5" type="ORF">NCTC10821_03489</name>
</gene>
<dbReference type="OrthoDB" id="9802264at2"/>
<evidence type="ECO:0000313" key="5">
    <source>
        <dbReference type="EMBL" id="STZ59951.1"/>
    </source>
</evidence>
<name>A0A378TGN1_9MYCO</name>
<dbReference type="InterPro" id="IPR008995">
    <property type="entry name" value="Mo/tungstate-bd_C_term_dom"/>
</dbReference>
<dbReference type="Gene3D" id="2.40.50.100">
    <property type="match status" value="1"/>
</dbReference>
<evidence type="ECO:0000256" key="3">
    <source>
        <dbReference type="ARBA" id="ARBA00022840"/>
    </source>
</evidence>
<reference evidence="5 6" key="1">
    <citation type="submission" date="2018-06" db="EMBL/GenBank/DDBJ databases">
        <authorList>
            <consortium name="Pathogen Informatics"/>
            <person name="Doyle S."/>
        </authorList>
    </citation>
    <scope>NUCLEOTIDE SEQUENCE [LARGE SCALE GENOMIC DNA]</scope>
    <source>
        <strain evidence="5 6">NCTC10821</strain>
    </source>
</reference>
<dbReference type="InterPro" id="IPR017871">
    <property type="entry name" value="ABC_transporter-like_CS"/>
</dbReference>
<dbReference type="GO" id="GO:0043190">
    <property type="term" value="C:ATP-binding cassette (ABC) transporter complex"/>
    <property type="evidence" value="ECO:0007669"/>
    <property type="project" value="InterPro"/>
</dbReference>
<dbReference type="EMBL" id="UGQT01000001">
    <property type="protein sequence ID" value="STZ59951.1"/>
    <property type="molecule type" value="Genomic_DNA"/>
</dbReference>
<dbReference type="RefSeq" id="WP_115279284.1">
    <property type="nucleotide sequence ID" value="NZ_AP022600.1"/>
</dbReference>
<keyword evidence="2" id="KW-0547">Nucleotide-binding</keyword>
<dbReference type="Proteomes" id="UP000254978">
    <property type="component" value="Unassembled WGS sequence"/>
</dbReference>
<dbReference type="EC" id="3.6.3.31" evidence="5"/>
<keyword evidence="1" id="KW-0813">Transport</keyword>
<dbReference type="PROSITE" id="PS50893">
    <property type="entry name" value="ABC_TRANSPORTER_2"/>
    <property type="match status" value="1"/>
</dbReference>
<dbReference type="SUPFAM" id="SSF52540">
    <property type="entry name" value="P-loop containing nucleoside triphosphate hydrolases"/>
    <property type="match status" value="1"/>
</dbReference>
<dbReference type="PANTHER" id="PTHR42781">
    <property type="entry name" value="SPERMIDINE/PUTRESCINE IMPORT ATP-BINDING PROTEIN POTA"/>
    <property type="match status" value="1"/>
</dbReference>
<dbReference type="GO" id="GO:0022857">
    <property type="term" value="F:transmembrane transporter activity"/>
    <property type="evidence" value="ECO:0007669"/>
    <property type="project" value="InterPro"/>
</dbReference>
<proteinExistence type="predicted"/>
<dbReference type="GO" id="GO:0005524">
    <property type="term" value="F:ATP binding"/>
    <property type="evidence" value="ECO:0007669"/>
    <property type="project" value="UniProtKB-KW"/>
</dbReference>
<keyword evidence="6" id="KW-1185">Reference proteome</keyword>
<accession>A0A378TGN1</accession>
<dbReference type="InterPro" id="IPR013611">
    <property type="entry name" value="Transp-assoc_OB_typ2"/>
</dbReference>
<organism evidence="5 6">
    <name type="scientific">Mycolicibacterium tokaiense</name>
    <dbReference type="NCBI Taxonomy" id="39695"/>
    <lineage>
        <taxon>Bacteria</taxon>
        <taxon>Bacillati</taxon>
        <taxon>Actinomycetota</taxon>
        <taxon>Actinomycetes</taxon>
        <taxon>Mycobacteriales</taxon>
        <taxon>Mycobacteriaceae</taxon>
        <taxon>Mycolicibacterium</taxon>
    </lineage>
</organism>
<keyword evidence="3 5" id="KW-0067">ATP-binding</keyword>
<protein>
    <submittedName>
        <fullName evidence="5">Spermidine/putrescine ABC transporter ATP-binding subunit</fullName>
        <ecNumber evidence="5">3.6.3.31</ecNumber>
    </submittedName>
</protein>
<evidence type="ECO:0000256" key="2">
    <source>
        <dbReference type="ARBA" id="ARBA00022741"/>
    </source>
</evidence>
<dbReference type="Pfam" id="PF00005">
    <property type="entry name" value="ABC_tran"/>
    <property type="match status" value="1"/>
</dbReference>
<dbReference type="AlphaFoldDB" id="A0A378TGN1"/>
<evidence type="ECO:0000256" key="1">
    <source>
        <dbReference type="ARBA" id="ARBA00022448"/>
    </source>
</evidence>
<dbReference type="GO" id="GO:0016887">
    <property type="term" value="F:ATP hydrolysis activity"/>
    <property type="evidence" value="ECO:0007669"/>
    <property type="project" value="InterPro"/>
</dbReference>
<dbReference type="InterPro" id="IPR003593">
    <property type="entry name" value="AAA+_ATPase"/>
</dbReference>
<dbReference type="PROSITE" id="PS00211">
    <property type="entry name" value="ABC_TRANSPORTER_1"/>
    <property type="match status" value="1"/>
</dbReference>
<dbReference type="InterPro" id="IPR027417">
    <property type="entry name" value="P-loop_NTPase"/>
</dbReference>
<feature type="domain" description="ABC transporter" evidence="4">
    <location>
        <begin position="14"/>
        <end position="244"/>
    </location>
</feature>
<sequence>MTRSSDTAADSIDVRLSGVTKRYGESIAVDNLDLDIRRGEFLSLLGPSGCGKTTTLKLIAGFEQPSQGSILIGGQPAEGLPPHKRDVNTVFQHYALFPHLSVLDNVAYGLKQRGVKKTVRRGQAAEALELVGLADRAQGRPADLSGGQQQRVALARALVLRPRVLLLDEPLGALDLKLREHMQIELKRIHSEVGLTFVFVTHDQGEALSMSDRIAVMNAGRIEQLAAPQQVYDAPASAFVASFIGEMNKLRAHVDGGRAALLGGALQLPVGITVHTLPAGRREALVGIRPQDVSVHPAGEADTHGRIETAMLTGHSMALVIVLRDGQRLVARQDRYGPGSATAALRAGDHVAITAAPDSALLLGTADPDLSITDPKENLDA</sequence>
<dbReference type="FunFam" id="3.40.50.300:FF:000133">
    <property type="entry name" value="Spermidine/putrescine import ATP-binding protein PotA"/>
    <property type="match status" value="1"/>
</dbReference>